<feature type="transmembrane region" description="Helical" evidence="8">
    <location>
        <begin position="96"/>
        <end position="115"/>
    </location>
</feature>
<feature type="domain" description="Major facilitator superfamily (MFS) profile" evidence="9">
    <location>
        <begin position="58"/>
        <end position="509"/>
    </location>
</feature>
<evidence type="ECO:0000256" key="1">
    <source>
        <dbReference type="ARBA" id="ARBA00004141"/>
    </source>
</evidence>
<dbReference type="InterPro" id="IPR005829">
    <property type="entry name" value="Sugar_transporter_CS"/>
</dbReference>
<dbReference type="PANTHER" id="PTHR48022:SF13">
    <property type="entry name" value="MAJOR FACILITATOR SUPERFAMILY (MFS) PROFILE DOMAIN-CONTAINING PROTEIN"/>
    <property type="match status" value="1"/>
</dbReference>
<feature type="transmembrane region" description="Helical" evidence="8">
    <location>
        <begin position="157"/>
        <end position="175"/>
    </location>
</feature>
<reference evidence="11" key="1">
    <citation type="journal article" date="2014" name="Genome Announc.">
        <title>Genome sequence and annotation of Acremonium chrysogenum, producer of the beta-lactam antibiotic cephalosporin C.</title>
        <authorList>
            <person name="Terfehr D."/>
            <person name="Dahlmann T.A."/>
            <person name="Specht T."/>
            <person name="Zadra I."/>
            <person name="Kuernsteiner H."/>
            <person name="Kueck U."/>
        </authorList>
    </citation>
    <scope>NUCLEOTIDE SEQUENCE [LARGE SCALE GENOMIC DNA]</scope>
    <source>
        <strain evidence="11">ATCC 11550 / CBS 779.69 / DSM 880 / IAM 14645 / JCM 23072 / IMI 49137</strain>
    </source>
</reference>
<evidence type="ECO:0000313" key="11">
    <source>
        <dbReference type="Proteomes" id="UP000029964"/>
    </source>
</evidence>
<evidence type="ECO:0000256" key="4">
    <source>
        <dbReference type="ARBA" id="ARBA00022692"/>
    </source>
</evidence>
<dbReference type="InterPro" id="IPR036259">
    <property type="entry name" value="MFS_trans_sf"/>
</dbReference>
<keyword evidence="3 7" id="KW-0813">Transport</keyword>
<organism evidence="10 11">
    <name type="scientific">Hapsidospora chrysogenum (strain ATCC 11550 / CBS 779.69 / DSM 880 / IAM 14645 / JCM 23072 / IMI 49137)</name>
    <name type="common">Acremonium chrysogenum</name>
    <dbReference type="NCBI Taxonomy" id="857340"/>
    <lineage>
        <taxon>Eukaryota</taxon>
        <taxon>Fungi</taxon>
        <taxon>Dikarya</taxon>
        <taxon>Ascomycota</taxon>
        <taxon>Pezizomycotina</taxon>
        <taxon>Sordariomycetes</taxon>
        <taxon>Hypocreomycetidae</taxon>
        <taxon>Hypocreales</taxon>
        <taxon>Bionectriaceae</taxon>
        <taxon>Hapsidospora</taxon>
    </lineage>
</organism>
<dbReference type="InterPro" id="IPR003663">
    <property type="entry name" value="Sugar/inositol_transpt"/>
</dbReference>
<name>A0A086TCS0_HAPC1</name>
<evidence type="ECO:0000256" key="6">
    <source>
        <dbReference type="ARBA" id="ARBA00023136"/>
    </source>
</evidence>
<dbReference type="OrthoDB" id="6133115at2759"/>
<dbReference type="InterPro" id="IPR050360">
    <property type="entry name" value="MFS_Sugar_Transporters"/>
</dbReference>
<dbReference type="Proteomes" id="UP000029964">
    <property type="component" value="Unassembled WGS sequence"/>
</dbReference>
<evidence type="ECO:0000259" key="9">
    <source>
        <dbReference type="PROSITE" id="PS50850"/>
    </source>
</evidence>
<keyword evidence="6 8" id="KW-0472">Membrane</keyword>
<evidence type="ECO:0000256" key="8">
    <source>
        <dbReference type="SAM" id="Phobius"/>
    </source>
</evidence>
<feature type="transmembrane region" description="Helical" evidence="8">
    <location>
        <begin position="308"/>
        <end position="330"/>
    </location>
</feature>
<keyword evidence="11" id="KW-1185">Reference proteome</keyword>
<keyword evidence="5 8" id="KW-1133">Transmembrane helix</keyword>
<feature type="transmembrane region" description="Helical" evidence="8">
    <location>
        <begin position="374"/>
        <end position="393"/>
    </location>
</feature>
<feature type="transmembrane region" description="Helical" evidence="8">
    <location>
        <begin position="127"/>
        <end position="145"/>
    </location>
</feature>
<feature type="transmembrane region" description="Helical" evidence="8">
    <location>
        <begin position="420"/>
        <end position="445"/>
    </location>
</feature>
<feature type="transmembrane region" description="Helical" evidence="8">
    <location>
        <begin position="53"/>
        <end position="76"/>
    </location>
</feature>
<protein>
    <submittedName>
        <fullName evidence="10">Lactose permease-like protein</fullName>
    </submittedName>
</protein>
<feature type="transmembrane region" description="Helical" evidence="8">
    <location>
        <begin position="487"/>
        <end position="505"/>
    </location>
</feature>
<sequence>MADKDRGVEVLHNHYFAQFEEPRDVDHIVITGNEAFEEAMIKEPPDPWSKGQLFMYAFSIVGFFCSTMNGYDGSLINNLLQNPWFREKYGVENDGLWAGIISSMYQIGGVTALPFVGPCVDGFGRRIGMLIGASIVIVGTIVQGISNDHGQFMGGRFLLGFGVSIASAAGPMYVIEINHPAYRGVLGAMYNTLWFSGSIISAGSSRAALNVGGDYSWRLITWLQLLFSGIIAISCLFLPESPRWLYVHNKKHEAKRVLTKYHGRDNPNSPWVTLQLHEYEELLNMDGADKRWWDYRALFRNRAARYRLCCNLAVSIFGQWAGNAVLSYFLGSVLDTAGYTHSIEQANITLINNCQQFAFAILGALLVERIGRRPLLVFSFAACTVVWLGMTIASSQFEESYAGEDADGDPIYTNPAASKAALAMIFLFGAVYSIGITPLQALYPVEVLSFEMRAKGMACSNLAVSAAGMLNQYAWPVSMDKIGWKTYIVFTIWGGVQTTVVYFLLPETRGRTLEELDEIFNARHPVRASTAKKQLAFTNEGDVIEIRGVI</sequence>
<dbReference type="InterPro" id="IPR020846">
    <property type="entry name" value="MFS_dom"/>
</dbReference>
<dbReference type="SUPFAM" id="SSF103473">
    <property type="entry name" value="MFS general substrate transporter"/>
    <property type="match status" value="1"/>
</dbReference>
<dbReference type="InterPro" id="IPR005828">
    <property type="entry name" value="MFS_sugar_transport-like"/>
</dbReference>
<dbReference type="GO" id="GO:0005351">
    <property type="term" value="F:carbohydrate:proton symporter activity"/>
    <property type="evidence" value="ECO:0007669"/>
    <property type="project" value="TreeGrafter"/>
</dbReference>
<evidence type="ECO:0000256" key="7">
    <source>
        <dbReference type="RuleBase" id="RU003346"/>
    </source>
</evidence>
<keyword evidence="4 8" id="KW-0812">Transmembrane</keyword>
<evidence type="ECO:0000313" key="10">
    <source>
        <dbReference type="EMBL" id="KFH47152.1"/>
    </source>
</evidence>
<dbReference type="PRINTS" id="PR00171">
    <property type="entry name" value="SUGRTRNSPORT"/>
</dbReference>
<comment type="similarity">
    <text evidence="2 7">Belongs to the major facilitator superfamily. Sugar transporter (TC 2.A.1.1) family.</text>
</comment>
<dbReference type="GO" id="GO:0016020">
    <property type="term" value="C:membrane"/>
    <property type="evidence" value="ECO:0007669"/>
    <property type="project" value="UniProtKB-SubCell"/>
</dbReference>
<dbReference type="HOGENOM" id="CLU_001265_30_13_1"/>
<accession>A0A086TCS0</accession>
<proteinExistence type="inferred from homology"/>
<comment type="subcellular location">
    <subcellularLocation>
        <location evidence="1">Membrane</location>
        <topology evidence="1">Multi-pass membrane protein</topology>
    </subcellularLocation>
</comment>
<feature type="transmembrane region" description="Helical" evidence="8">
    <location>
        <begin position="350"/>
        <end position="367"/>
    </location>
</feature>
<comment type="caution">
    <text evidence="10">The sequence shown here is derived from an EMBL/GenBank/DDBJ whole genome shotgun (WGS) entry which is preliminary data.</text>
</comment>
<dbReference type="EMBL" id="JPKY01000012">
    <property type="protein sequence ID" value="KFH47152.1"/>
    <property type="molecule type" value="Genomic_DNA"/>
</dbReference>
<dbReference type="AlphaFoldDB" id="A0A086TCS0"/>
<dbReference type="FunFam" id="1.20.1250.20:FF:000217">
    <property type="entry name" value="MFS lactose permease, putative"/>
    <property type="match status" value="1"/>
</dbReference>
<feature type="transmembrane region" description="Helical" evidence="8">
    <location>
        <begin position="215"/>
        <end position="238"/>
    </location>
</feature>
<dbReference type="PROSITE" id="PS50850">
    <property type="entry name" value="MFS"/>
    <property type="match status" value="1"/>
</dbReference>
<dbReference type="Gene3D" id="1.20.1250.20">
    <property type="entry name" value="MFS general substrate transporter like domains"/>
    <property type="match status" value="1"/>
</dbReference>
<dbReference type="PANTHER" id="PTHR48022">
    <property type="entry name" value="PLASTIDIC GLUCOSE TRANSPORTER 4"/>
    <property type="match status" value="1"/>
</dbReference>
<dbReference type="PROSITE" id="PS00216">
    <property type="entry name" value="SUGAR_TRANSPORT_1"/>
    <property type="match status" value="2"/>
</dbReference>
<evidence type="ECO:0000256" key="5">
    <source>
        <dbReference type="ARBA" id="ARBA00022989"/>
    </source>
</evidence>
<gene>
    <name evidence="10" type="ORF">ACRE_020350</name>
</gene>
<dbReference type="NCBIfam" id="TIGR00879">
    <property type="entry name" value="SP"/>
    <property type="match status" value="1"/>
</dbReference>
<feature type="transmembrane region" description="Helical" evidence="8">
    <location>
        <begin position="457"/>
        <end position="475"/>
    </location>
</feature>
<evidence type="ECO:0000256" key="2">
    <source>
        <dbReference type="ARBA" id="ARBA00010992"/>
    </source>
</evidence>
<evidence type="ECO:0000256" key="3">
    <source>
        <dbReference type="ARBA" id="ARBA00022448"/>
    </source>
</evidence>
<dbReference type="Pfam" id="PF00083">
    <property type="entry name" value="Sugar_tr"/>
    <property type="match status" value="1"/>
</dbReference>